<protein>
    <submittedName>
        <fullName evidence="2">Uncharacterized protein</fullName>
    </submittedName>
</protein>
<keyword evidence="3" id="KW-1185">Reference proteome</keyword>
<accession>A0A845QKL2</accession>
<gene>
    <name evidence="2" type="ORF">D0435_08020</name>
</gene>
<evidence type="ECO:0000313" key="2">
    <source>
        <dbReference type="EMBL" id="NBH61595.1"/>
    </source>
</evidence>
<name>A0A845QKL2_9FIRM</name>
<dbReference type="RefSeq" id="WP_160201876.1">
    <property type="nucleotide sequence ID" value="NZ_QXWK01000013.1"/>
</dbReference>
<sequence>MIPCPKCGNFDYREGRCCPQYDGKPVCIRCCRECGYYNPSPMGLHCRYYIYNPRPDYDGEIDKLRRQIEIKERQAEHFYRDNKPWIAEKIEREVSWLRGQKREWERKRDEETKKAGNDI</sequence>
<organism evidence="2 3">
    <name type="scientific">Anaerotruncus colihominis</name>
    <dbReference type="NCBI Taxonomy" id="169435"/>
    <lineage>
        <taxon>Bacteria</taxon>
        <taxon>Bacillati</taxon>
        <taxon>Bacillota</taxon>
        <taxon>Clostridia</taxon>
        <taxon>Eubacteriales</taxon>
        <taxon>Oscillospiraceae</taxon>
        <taxon>Anaerotruncus</taxon>
    </lineage>
</organism>
<evidence type="ECO:0000256" key="1">
    <source>
        <dbReference type="SAM" id="Coils"/>
    </source>
</evidence>
<keyword evidence="1" id="KW-0175">Coiled coil</keyword>
<evidence type="ECO:0000313" key="3">
    <source>
        <dbReference type="Proteomes" id="UP000446866"/>
    </source>
</evidence>
<reference evidence="2 3" key="1">
    <citation type="submission" date="2018-08" db="EMBL/GenBank/DDBJ databases">
        <title>Murine metabolic-syndrome-specific gut microbial biobank.</title>
        <authorList>
            <person name="Liu C."/>
        </authorList>
    </citation>
    <scope>NUCLEOTIDE SEQUENCE [LARGE SCALE GENOMIC DNA]</scope>
    <source>
        <strain evidence="2 3">28</strain>
    </source>
</reference>
<comment type="caution">
    <text evidence="2">The sequence shown here is derived from an EMBL/GenBank/DDBJ whole genome shotgun (WGS) entry which is preliminary data.</text>
</comment>
<dbReference type="EMBL" id="QXWK01000013">
    <property type="protein sequence ID" value="NBH61595.1"/>
    <property type="molecule type" value="Genomic_DNA"/>
</dbReference>
<feature type="coiled-coil region" evidence="1">
    <location>
        <begin position="54"/>
        <end position="107"/>
    </location>
</feature>
<dbReference type="Proteomes" id="UP000446866">
    <property type="component" value="Unassembled WGS sequence"/>
</dbReference>
<proteinExistence type="predicted"/>
<dbReference type="AlphaFoldDB" id="A0A845QKL2"/>